<proteinExistence type="predicted"/>
<evidence type="ECO:0000313" key="3">
    <source>
        <dbReference type="Proteomes" id="UP001501725"/>
    </source>
</evidence>
<gene>
    <name evidence="2" type="ORF">GCM10023184_05450</name>
</gene>
<dbReference type="InterPro" id="IPR002686">
    <property type="entry name" value="Transposase_17"/>
</dbReference>
<dbReference type="PANTHER" id="PTHR33360:SF2">
    <property type="entry name" value="TRANSPOSASE FOR INSERTION SEQUENCE ELEMENT IS200"/>
    <property type="match status" value="1"/>
</dbReference>
<sequence length="153" mass="18589">MPDTLIRAHFHMVYAVKYRAALITPDWKDRLHQYAIGLIHEHGHQVLALNTMPDHLHVLFRYNINETIPQLMQHLKRDTSRWINEHRLARERFAWQTGYGGFVVEPARIDLVIRYIRNQEQHHRRQTMREEIRELLHQEGIPWDERFGFQEPE</sequence>
<dbReference type="Pfam" id="PF01797">
    <property type="entry name" value="Y1_Tnp"/>
    <property type="match status" value="1"/>
</dbReference>
<reference evidence="3" key="1">
    <citation type="journal article" date="2019" name="Int. J. Syst. Evol. Microbiol.">
        <title>The Global Catalogue of Microorganisms (GCM) 10K type strain sequencing project: providing services to taxonomists for standard genome sequencing and annotation.</title>
        <authorList>
            <consortium name="The Broad Institute Genomics Platform"/>
            <consortium name="The Broad Institute Genome Sequencing Center for Infectious Disease"/>
            <person name="Wu L."/>
            <person name="Ma J."/>
        </authorList>
    </citation>
    <scope>NUCLEOTIDE SEQUENCE [LARGE SCALE GENOMIC DNA]</scope>
    <source>
        <strain evidence="3">JCM 17919</strain>
    </source>
</reference>
<dbReference type="InterPro" id="IPR036515">
    <property type="entry name" value="Transposase_17_sf"/>
</dbReference>
<comment type="caution">
    <text evidence="2">The sequence shown here is derived from an EMBL/GenBank/DDBJ whole genome shotgun (WGS) entry which is preliminary data.</text>
</comment>
<dbReference type="RefSeq" id="WP_345253165.1">
    <property type="nucleotide sequence ID" value="NZ_BAABGY010000002.1"/>
</dbReference>
<dbReference type="SMART" id="SM01321">
    <property type="entry name" value="Y1_Tnp"/>
    <property type="match status" value="1"/>
</dbReference>
<dbReference type="Gene3D" id="3.30.70.1290">
    <property type="entry name" value="Transposase IS200-like"/>
    <property type="match status" value="1"/>
</dbReference>
<keyword evidence="3" id="KW-1185">Reference proteome</keyword>
<dbReference type="Proteomes" id="UP001501725">
    <property type="component" value="Unassembled WGS sequence"/>
</dbReference>
<accession>A0ABP8G9U5</accession>
<dbReference type="PANTHER" id="PTHR33360">
    <property type="entry name" value="TRANSPOSASE FOR INSERTION SEQUENCE ELEMENT IS200"/>
    <property type="match status" value="1"/>
</dbReference>
<protein>
    <recommendedName>
        <fullName evidence="1">Transposase IS200-like domain-containing protein</fullName>
    </recommendedName>
</protein>
<dbReference type="NCBIfam" id="NF033573">
    <property type="entry name" value="transpos_IS200"/>
    <property type="match status" value="1"/>
</dbReference>
<name>A0ABP8G9U5_9BACT</name>
<dbReference type="EMBL" id="BAABGY010000002">
    <property type="protein sequence ID" value="GAA4320322.1"/>
    <property type="molecule type" value="Genomic_DNA"/>
</dbReference>
<dbReference type="SUPFAM" id="SSF143422">
    <property type="entry name" value="Transposase IS200-like"/>
    <property type="match status" value="1"/>
</dbReference>
<feature type="domain" description="Transposase IS200-like" evidence="1">
    <location>
        <begin position="5"/>
        <end position="119"/>
    </location>
</feature>
<evidence type="ECO:0000313" key="2">
    <source>
        <dbReference type="EMBL" id="GAA4320322.1"/>
    </source>
</evidence>
<organism evidence="2 3">
    <name type="scientific">Flaviaesturariibacter amylovorans</name>
    <dbReference type="NCBI Taxonomy" id="1084520"/>
    <lineage>
        <taxon>Bacteria</taxon>
        <taxon>Pseudomonadati</taxon>
        <taxon>Bacteroidota</taxon>
        <taxon>Chitinophagia</taxon>
        <taxon>Chitinophagales</taxon>
        <taxon>Chitinophagaceae</taxon>
        <taxon>Flaviaestuariibacter</taxon>
    </lineage>
</organism>
<evidence type="ECO:0000259" key="1">
    <source>
        <dbReference type="SMART" id="SM01321"/>
    </source>
</evidence>